<dbReference type="GO" id="GO:0005524">
    <property type="term" value="F:ATP binding"/>
    <property type="evidence" value="ECO:0007669"/>
    <property type="project" value="UniProtKB-KW"/>
</dbReference>
<feature type="domain" description="ABC transporter" evidence="5">
    <location>
        <begin position="35"/>
        <end position="274"/>
    </location>
</feature>
<evidence type="ECO:0000256" key="3">
    <source>
        <dbReference type="ARBA" id="ARBA00022840"/>
    </source>
</evidence>
<organism evidence="6 7">
    <name type="scientific">Streptosporangium carneum</name>
    <dbReference type="NCBI Taxonomy" id="47481"/>
    <lineage>
        <taxon>Bacteria</taxon>
        <taxon>Bacillati</taxon>
        <taxon>Actinomycetota</taxon>
        <taxon>Actinomycetes</taxon>
        <taxon>Streptosporangiales</taxon>
        <taxon>Streptosporangiaceae</taxon>
        <taxon>Streptosporangium</taxon>
    </lineage>
</organism>
<evidence type="ECO:0000256" key="4">
    <source>
        <dbReference type="SAM" id="MobiDB-lite"/>
    </source>
</evidence>
<keyword evidence="2" id="KW-0547">Nucleotide-binding</keyword>
<name>A0A9W6HZW5_9ACTN</name>
<keyword evidence="1" id="KW-0813">Transport</keyword>
<evidence type="ECO:0000259" key="5">
    <source>
        <dbReference type="PROSITE" id="PS50893"/>
    </source>
</evidence>
<dbReference type="Proteomes" id="UP001143474">
    <property type="component" value="Unassembled WGS sequence"/>
</dbReference>
<accession>A0A9W6HZW5</accession>
<evidence type="ECO:0000256" key="1">
    <source>
        <dbReference type="ARBA" id="ARBA00022448"/>
    </source>
</evidence>
<dbReference type="PROSITE" id="PS50893">
    <property type="entry name" value="ABC_TRANSPORTER_2"/>
    <property type="match status" value="1"/>
</dbReference>
<protein>
    <submittedName>
        <fullName evidence="6">ABC transporter ATP-binding protein</fullName>
    </submittedName>
</protein>
<evidence type="ECO:0000313" key="7">
    <source>
        <dbReference type="Proteomes" id="UP001143474"/>
    </source>
</evidence>
<evidence type="ECO:0000313" key="6">
    <source>
        <dbReference type="EMBL" id="GLK08449.1"/>
    </source>
</evidence>
<dbReference type="InterPro" id="IPR027417">
    <property type="entry name" value="P-loop_NTPase"/>
</dbReference>
<proteinExistence type="predicted"/>
<reference evidence="6" key="2">
    <citation type="submission" date="2023-01" db="EMBL/GenBank/DDBJ databases">
        <authorList>
            <person name="Sun Q."/>
            <person name="Evtushenko L."/>
        </authorList>
    </citation>
    <scope>NUCLEOTIDE SEQUENCE</scope>
    <source>
        <strain evidence="6">VKM Ac-2007</strain>
    </source>
</reference>
<dbReference type="AlphaFoldDB" id="A0A9W6HZW5"/>
<comment type="caution">
    <text evidence="6">The sequence shown here is derived from an EMBL/GenBank/DDBJ whole genome shotgun (WGS) entry which is preliminary data.</text>
</comment>
<dbReference type="InterPro" id="IPR003593">
    <property type="entry name" value="AAA+_ATPase"/>
</dbReference>
<dbReference type="EMBL" id="BSEV01000002">
    <property type="protein sequence ID" value="GLK08449.1"/>
    <property type="molecule type" value="Genomic_DNA"/>
</dbReference>
<dbReference type="InterPro" id="IPR050153">
    <property type="entry name" value="Metal_Ion_Import_ABC"/>
</dbReference>
<dbReference type="SMART" id="SM00382">
    <property type="entry name" value="AAA"/>
    <property type="match status" value="1"/>
</dbReference>
<evidence type="ECO:0000256" key="2">
    <source>
        <dbReference type="ARBA" id="ARBA00022741"/>
    </source>
</evidence>
<dbReference type="InterPro" id="IPR003439">
    <property type="entry name" value="ABC_transporter-like_ATP-bd"/>
</dbReference>
<dbReference type="SUPFAM" id="SSF52540">
    <property type="entry name" value="P-loop containing nucleoside triphosphate hydrolases"/>
    <property type="match status" value="1"/>
</dbReference>
<sequence>MNGGGSRESGDGGAVTGGSGRPVVVSHPSEAGPVLRVHEVDVVRDGDHLLRSISLTVRRGEHWALLGANGAGKTTLLNLLGAVAHPTRGVVEVLGRRLGRVDMRELRSYLGHVDPRHSPDSPLRVEEVVLTGLTNTIALVPRWTPTAEESERARHLIEMLGMGARSDARWPTLSQGERGRALIARALMPQPRLLLFDEPATGLDLAAREQLLSSVDVLRSEHPSLATVLVTHHLEELPASTTHAMLLRRGRCLASGHVADVLTTDRISACFDHPVRITQDDGRWSARADRVMALDAP</sequence>
<dbReference type="PANTHER" id="PTHR42734">
    <property type="entry name" value="METAL TRANSPORT SYSTEM ATP-BINDING PROTEIN TM_0124-RELATED"/>
    <property type="match status" value="1"/>
</dbReference>
<keyword evidence="3 6" id="KW-0067">ATP-binding</keyword>
<keyword evidence="7" id="KW-1185">Reference proteome</keyword>
<feature type="region of interest" description="Disordered" evidence="4">
    <location>
        <begin position="1"/>
        <end position="27"/>
    </location>
</feature>
<dbReference type="Gene3D" id="3.40.50.300">
    <property type="entry name" value="P-loop containing nucleotide triphosphate hydrolases"/>
    <property type="match status" value="1"/>
</dbReference>
<dbReference type="Pfam" id="PF00005">
    <property type="entry name" value="ABC_tran"/>
    <property type="match status" value="1"/>
</dbReference>
<reference evidence="6" key="1">
    <citation type="journal article" date="2014" name="Int. J. Syst. Evol. Microbiol.">
        <title>Complete genome sequence of Corynebacterium casei LMG S-19264T (=DSM 44701T), isolated from a smear-ripened cheese.</title>
        <authorList>
            <consortium name="US DOE Joint Genome Institute (JGI-PGF)"/>
            <person name="Walter F."/>
            <person name="Albersmeier A."/>
            <person name="Kalinowski J."/>
            <person name="Ruckert C."/>
        </authorList>
    </citation>
    <scope>NUCLEOTIDE SEQUENCE</scope>
    <source>
        <strain evidence="6">VKM Ac-2007</strain>
    </source>
</reference>
<dbReference type="PANTHER" id="PTHR42734:SF18">
    <property type="entry name" value="VITAMIN B12 IMPORT ATP-BINDING PROTEIN BTUD"/>
    <property type="match status" value="1"/>
</dbReference>
<feature type="compositionally biased region" description="Gly residues" evidence="4">
    <location>
        <begin position="1"/>
        <end position="20"/>
    </location>
</feature>
<dbReference type="GO" id="GO:0016887">
    <property type="term" value="F:ATP hydrolysis activity"/>
    <property type="evidence" value="ECO:0007669"/>
    <property type="project" value="InterPro"/>
</dbReference>
<gene>
    <name evidence="6" type="ORF">GCM10017600_18540</name>
</gene>